<organism evidence="2 3">
    <name type="scientific">Nostoc flagelliforme CCNUN1</name>
    <dbReference type="NCBI Taxonomy" id="2038116"/>
    <lineage>
        <taxon>Bacteria</taxon>
        <taxon>Bacillati</taxon>
        <taxon>Cyanobacteriota</taxon>
        <taxon>Cyanophyceae</taxon>
        <taxon>Nostocales</taxon>
        <taxon>Nostocaceae</taxon>
        <taxon>Nostoc</taxon>
    </lineage>
</organism>
<evidence type="ECO:0000313" key="3">
    <source>
        <dbReference type="Proteomes" id="UP000232003"/>
    </source>
</evidence>
<reference evidence="2 3" key="1">
    <citation type="submission" date="2017-11" db="EMBL/GenBank/DDBJ databases">
        <title>Complete genome of a free-living desiccation-tolerant cyanobacterium and its photosynthetic adaptation to extreme terrestrial habitat.</title>
        <authorList>
            <person name="Shang J."/>
        </authorList>
    </citation>
    <scope>NUCLEOTIDE SEQUENCE [LARGE SCALE GENOMIC DNA]</scope>
    <source>
        <strain evidence="2 3">CCNUN1</strain>
    </source>
</reference>
<protein>
    <submittedName>
        <fullName evidence="2">Uncharacterized protein</fullName>
    </submittedName>
</protein>
<keyword evidence="1" id="KW-0472">Membrane</keyword>
<evidence type="ECO:0000313" key="2">
    <source>
        <dbReference type="EMBL" id="AUB39945.1"/>
    </source>
</evidence>
<sequence length="49" mass="5497">MGHPFPAGRYANGYAQGKWAWGIGYSLCAFITLIFHSLINRRLLSIQSL</sequence>
<dbReference type="KEGG" id="nfl:COO91_05941"/>
<dbReference type="EMBL" id="CP024785">
    <property type="protein sequence ID" value="AUB39945.1"/>
    <property type="molecule type" value="Genomic_DNA"/>
</dbReference>
<name>A0A2K8SYX4_9NOSO</name>
<proteinExistence type="predicted"/>
<dbReference type="AlphaFoldDB" id="A0A2K8SYX4"/>
<keyword evidence="1" id="KW-1133">Transmembrane helix</keyword>
<keyword evidence="1" id="KW-0812">Transmembrane</keyword>
<accession>A0A2K8SYX4</accession>
<gene>
    <name evidence="2" type="ORF">COO91_05941</name>
</gene>
<feature type="transmembrane region" description="Helical" evidence="1">
    <location>
        <begin position="20"/>
        <end position="39"/>
    </location>
</feature>
<keyword evidence="3" id="KW-1185">Reference proteome</keyword>
<dbReference type="Proteomes" id="UP000232003">
    <property type="component" value="Chromosome"/>
</dbReference>
<evidence type="ECO:0000256" key="1">
    <source>
        <dbReference type="SAM" id="Phobius"/>
    </source>
</evidence>